<gene>
    <name evidence="2" type="ORF">CGI_10016705</name>
</gene>
<accession>K1QCQ7</accession>
<feature type="region of interest" description="Disordered" evidence="1">
    <location>
        <begin position="1"/>
        <end position="34"/>
    </location>
</feature>
<dbReference type="EMBL" id="JH816704">
    <property type="protein sequence ID" value="EKC31763.1"/>
    <property type="molecule type" value="Genomic_DNA"/>
</dbReference>
<evidence type="ECO:0000256" key="1">
    <source>
        <dbReference type="SAM" id="MobiDB-lite"/>
    </source>
</evidence>
<dbReference type="AlphaFoldDB" id="K1QCQ7"/>
<evidence type="ECO:0000313" key="2">
    <source>
        <dbReference type="EMBL" id="EKC31763.1"/>
    </source>
</evidence>
<organism evidence="2">
    <name type="scientific">Magallana gigas</name>
    <name type="common">Pacific oyster</name>
    <name type="synonym">Crassostrea gigas</name>
    <dbReference type="NCBI Taxonomy" id="29159"/>
    <lineage>
        <taxon>Eukaryota</taxon>
        <taxon>Metazoa</taxon>
        <taxon>Spiralia</taxon>
        <taxon>Lophotrochozoa</taxon>
        <taxon>Mollusca</taxon>
        <taxon>Bivalvia</taxon>
        <taxon>Autobranchia</taxon>
        <taxon>Pteriomorphia</taxon>
        <taxon>Ostreida</taxon>
        <taxon>Ostreoidea</taxon>
        <taxon>Ostreidae</taxon>
        <taxon>Magallana</taxon>
    </lineage>
</organism>
<dbReference type="InParanoid" id="K1QCQ7"/>
<sequence length="84" mass="9057">MSALPAYDGADGRWGSSVRAPASPDSRNHQRLTLSKPFLTLPAIMNPFAPYSSKQEARAPLSDRELNNGAPLNDMESQSMPITG</sequence>
<feature type="compositionally biased region" description="Polar residues" evidence="1">
    <location>
        <begin position="75"/>
        <end position="84"/>
    </location>
</feature>
<feature type="compositionally biased region" description="Basic and acidic residues" evidence="1">
    <location>
        <begin position="55"/>
        <end position="66"/>
    </location>
</feature>
<dbReference type="HOGENOM" id="CLU_2529655_0_0_1"/>
<reference evidence="2" key="1">
    <citation type="journal article" date="2012" name="Nature">
        <title>The oyster genome reveals stress adaptation and complexity of shell formation.</title>
        <authorList>
            <person name="Zhang G."/>
            <person name="Fang X."/>
            <person name="Guo X."/>
            <person name="Li L."/>
            <person name="Luo R."/>
            <person name="Xu F."/>
            <person name="Yang P."/>
            <person name="Zhang L."/>
            <person name="Wang X."/>
            <person name="Qi H."/>
            <person name="Xiong Z."/>
            <person name="Que H."/>
            <person name="Xie Y."/>
            <person name="Holland P.W."/>
            <person name="Paps J."/>
            <person name="Zhu Y."/>
            <person name="Wu F."/>
            <person name="Chen Y."/>
            <person name="Wang J."/>
            <person name="Peng C."/>
            <person name="Meng J."/>
            <person name="Yang L."/>
            <person name="Liu J."/>
            <person name="Wen B."/>
            <person name="Zhang N."/>
            <person name="Huang Z."/>
            <person name="Zhu Q."/>
            <person name="Feng Y."/>
            <person name="Mount A."/>
            <person name="Hedgecock D."/>
            <person name="Xu Z."/>
            <person name="Liu Y."/>
            <person name="Domazet-Loso T."/>
            <person name="Du Y."/>
            <person name="Sun X."/>
            <person name="Zhang S."/>
            <person name="Liu B."/>
            <person name="Cheng P."/>
            <person name="Jiang X."/>
            <person name="Li J."/>
            <person name="Fan D."/>
            <person name="Wang W."/>
            <person name="Fu W."/>
            <person name="Wang T."/>
            <person name="Wang B."/>
            <person name="Zhang J."/>
            <person name="Peng Z."/>
            <person name="Li Y."/>
            <person name="Li N."/>
            <person name="Wang J."/>
            <person name="Chen M."/>
            <person name="He Y."/>
            <person name="Tan F."/>
            <person name="Song X."/>
            <person name="Zheng Q."/>
            <person name="Huang R."/>
            <person name="Yang H."/>
            <person name="Du X."/>
            <person name="Chen L."/>
            <person name="Yang M."/>
            <person name="Gaffney P.M."/>
            <person name="Wang S."/>
            <person name="Luo L."/>
            <person name="She Z."/>
            <person name="Ming Y."/>
            <person name="Huang W."/>
            <person name="Zhang S."/>
            <person name="Huang B."/>
            <person name="Zhang Y."/>
            <person name="Qu T."/>
            <person name="Ni P."/>
            <person name="Miao G."/>
            <person name="Wang J."/>
            <person name="Wang Q."/>
            <person name="Steinberg C.E."/>
            <person name="Wang H."/>
            <person name="Li N."/>
            <person name="Qian L."/>
            <person name="Zhang G."/>
            <person name="Li Y."/>
            <person name="Yang H."/>
            <person name="Liu X."/>
            <person name="Wang J."/>
            <person name="Yin Y."/>
            <person name="Wang J."/>
        </authorList>
    </citation>
    <scope>NUCLEOTIDE SEQUENCE [LARGE SCALE GENOMIC DNA]</scope>
    <source>
        <strain evidence="2">05x7-T-G4-1.051#20</strain>
    </source>
</reference>
<name>K1QCQ7_MAGGI</name>
<feature type="region of interest" description="Disordered" evidence="1">
    <location>
        <begin position="52"/>
        <end position="84"/>
    </location>
</feature>
<protein>
    <submittedName>
        <fullName evidence="2">Uncharacterized protein</fullName>
    </submittedName>
</protein>
<proteinExistence type="predicted"/>